<dbReference type="Proteomes" id="UP000050501">
    <property type="component" value="Unassembled WGS sequence"/>
</dbReference>
<keyword evidence="2" id="KW-1003">Cell membrane</keyword>
<name>A0A0M8JPY0_9CHLR</name>
<dbReference type="InterPro" id="IPR005899">
    <property type="entry name" value="Na_pump_deCOase"/>
</dbReference>
<evidence type="ECO:0000256" key="5">
    <source>
        <dbReference type="ARBA" id="ARBA00023136"/>
    </source>
</evidence>
<sequence>MGSALTNALLITAIGMGLVFLAILALWGLMELMVRLGADRAEAAEESSASEAADETPVLTDPRKARAAALAVSVALALRQRSAAPAAPASGLSAWQAVLRAGQLTQQMQSYNRRSRGNQR</sequence>
<keyword evidence="9" id="KW-1185">Reference proteome</keyword>
<evidence type="ECO:0000256" key="4">
    <source>
        <dbReference type="ARBA" id="ARBA00022989"/>
    </source>
</evidence>
<reference evidence="7" key="1">
    <citation type="journal article" date="2015" name="Genome Announc.">
        <title>Draft Genome Sequences of Anaerolinea thermolimosa IMO-1, Bellilinea caldifistulae GOMI-1, Leptolinea tardivitalis YMTK-2, Levilinea saccharolytica KIBI-1, Longilinea arvoryzae KOME-1, Previously Described as Members of the Class Anaerolineae (Chloroflexi).</title>
        <authorList>
            <person name="Matsuura N."/>
            <person name="Tourlousse M.D."/>
            <person name="Ohashi A."/>
            <person name="Hugenholtz P."/>
            <person name="Sekiguchi Y."/>
        </authorList>
    </citation>
    <scope>NUCLEOTIDE SEQUENCE</scope>
    <source>
        <strain evidence="7">KIBI-1</strain>
    </source>
</reference>
<dbReference type="RefSeq" id="WP_062419679.1">
    <property type="nucleotide sequence ID" value="NZ_BBXZ01000175.1"/>
</dbReference>
<evidence type="ECO:0000313" key="9">
    <source>
        <dbReference type="Proteomes" id="UP000050501"/>
    </source>
</evidence>
<dbReference type="AlphaFoldDB" id="A0A0M8JPY0"/>
<dbReference type="GO" id="GO:0015081">
    <property type="term" value="F:sodium ion transmembrane transporter activity"/>
    <property type="evidence" value="ECO:0007669"/>
    <property type="project" value="InterPro"/>
</dbReference>
<keyword evidence="5 6" id="KW-0472">Membrane</keyword>
<gene>
    <name evidence="8" type="ORF">ADN01_09515</name>
    <name evidence="7" type="ORF">LSAC_03299</name>
</gene>
<dbReference type="STRING" id="229921.ADN01_09515"/>
<dbReference type="EMBL" id="LGCM01000035">
    <property type="protein sequence ID" value="KPL81815.1"/>
    <property type="molecule type" value="Genomic_DNA"/>
</dbReference>
<dbReference type="GO" id="GO:0036376">
    <property type="term" value="P:sodium ion export across plasma membrane"/>
    <property type="evidence" value="ECO:0007669"/>
    <property type="project" value="InterPro"/>
</dbReference>
<reference evidence="8 9" key="2">
    <citation type="submission" date="2015-07" db="EMBL/GenBank/DDBJ databases">
        <title>Genome sequence of Levilinea saccharolytica DSM 16555.</title>
        <authorList>
            <person name="Hemp J."/>
            <person name="Ward L.M."/>
            <person name="Pace L.A."/>
            <person name="Fischer W.W."/>
        </authorList>
    </citation>
    <scope>NUCLEOTIDE SEQUENCE [LARGE SCALE GENOMIC DNA]</scope>
    <source>
        <strain evidence="8 9">KIBI-1</strain>
    </source>
</reference>
<dbReference type="EMBL" id="DF967975">
    <property type="protein sequence ID" value="GAP19397.1"/>
    <property type="molecule type" value="Genomic_DNA"/>
</dbReference>
<feature type="transmembrane region" description="Helical" evidence="6">
    <location>
        <begin position="6"/>
        <end position="30"/>
    </location>
</feature>
<comment type="subcellular location">
    <subcellularLocation>
        <location evidence="1">Cell membrane</location>
    </subcellularLocation>
</comment>
<evidence type="ECO:0000256" key="2">
    <source>
        <dbReference type="ARBA" id="ARBA00022475"/>
    </source>
</evidence>
<evidence type="ECO:0000313" key="7">
    <source>
        <dbReference type="EMBL" id="GAP19397.1"/>
    </source>
</evidence>
<keyword evidence="3 6" id="KW-0812">Transmembrane</keyword>
<proteinExistence type="predicted"/>
<keyword evidence="4 6" id="KW-1133">Transmembrane helix</keyword>
<accession>A0A0M8JPY0</accession>
<evidence type="ECO:0000256" key="1">
    <source>
        <dbReference type="ARBA" id="ARBA00004236"/>
    </source>
</evidence>
<protein>
    <submittedName>
        <fullName evidence="7">Oxaloacetate decarboxylase, gamma chain</fullName>
    </submittedName>
</protein>
<evidence type="ECO:0000256" key="3">
    <source>
        <dbReference type="ARBA" id="ARBA00022692"/>
    </source>
</evidence>
<dbReference type="GO" id="GO:0005886">
    <property type="term" value="C:plasma membrane"/>
    <property type="evidence" value="ECO:0007669"/>
    <property type="project" value="UniProtKB-SubCell"/>
</dbReference>
<organism evidence="7">
    <name type="scientific">Levilinea saccharolytica</name>
    <dbReference type="NCBI Taxonomy" id="229921"/>
    <lineage>
        <taxon>Bacteria</taxon>
        <taxon>Bacillati</taxon>
        <taxon>Chloroflexota</taxon>
        <taxon>Anaerolineae</taxon>
        <taxon>Anaerolineales</taxon>
        <taxon>Anaerolineaceae</taxon>
        <taxon>Levilinea</taxon>
    </lineage>
</organism>
<evidence type="ECO:0000256" key="6">
    <source>
        <dbReference type="SAM" id="Phobius"/>
    </source>
</evidence>
<dbReference type="Pfam" id="PF04277">
    <property type="entry name" value="OAD_gamma"/>
    <property type="match status" value="1"/>
</dbReference>
<evidence type="ECO:0000313" key="8">
    <source>
        <dbReference type="EMBL" id="KPL81815.1"/>
    </source>
</evidence>
<dbReference type="OrthoDB" id="10015465at2"/>